<organism evidence="10 11">
    <name type="scientific">Tilletia caries</name>
    <name type="common">wheat bunt fungus</name>
    <dbReference type="NCBI Taxonomy" id="13290"/>
    <lineage>
        <taxon>Eukaryota</taxon>
        <taxon>Fungi</taxon>
        <taxon>Dikarya</taxon>
        <taxon>Basidiomycota</taxon>
        <taxon>Ustilaginomycotina</taxon>
        <taxon>Exobasidiomycetes</taxon>
        <taxon>Tilletiales</taxon>
        <taxon>Tilletiaceae</taxon>
        <taxon>Tilletia</taxon>
    </lineage>
</organism>
<evidence type="ECO:0000256" key="2">
    <source>
        <dbReference type="ARBA" id="ARBA00006978"/>
    </source>
</evidence>
<dbReference type="PANTHER" id="PTHR23519:SF5">
    <property type="entry name" value="AUTOPHAGY-RELATED PROTEIN"/>
    <property type="match status" value="1"/>
</dbReference>
<feature type="region of interest" description="Disordered" evidence="9">
    <location>
        <begin position="17"/>
        <end position="54"/>
    </location>
</feature>
<evidence type="ECO:0000256" key="6">
    <source>
        <dbReference type="ARBA" id="ARBA00023006"/>
    </source>
</evidence>
<dbReference type="Gene3D" id="1.20.1250.20">
    <property type="entry name" value="MFS general substrate transporter like domains"/>
    <property type="match status" value="1"/>
</dbReference>
<keyword evidence="5 8" id="KW-1133">Transmembrane helix</keyword>
<dbReference type="InterPro" id="IPR050495">
    <property type="entry name" value="ATG22/LtaA_families"/>
</dbReference>
<dbReference type="SUPFAM" id="SSF103473">
    <property type="entry name" value="MFS general substrate transporter"/>
    <property type="match status" value="1"/>
</dbReference>
<feature type="transmembrane region" description="Helical" evidence="8">
    <location>
        <begin position="433"/>
        <end position="452"/>
    </location>
</feature>
<evidence type="ECO:0000256" key="9">
    <source>
        <dbReference type="SAM" id="MobiDB-lite"/>
    </source>
</evidence>
<dbReference type="EMBL" id="CAJHJG010004451">
    <property type="protein sequence ID" value="CAD6941074.1"/>
    <property type="molecule type" value="Genomic_DNA"/>
</dbReference>
<gene>
    <name evidence="10" type="ORF">JKIAZH3_G7103</name>
</gene>
<dbReference type="Pfam" id="PF11700">
    <property type="entry name" value="ATG22"/>
    <property type="match status" value="1"/>
</dbReference>
<feature type="compositionally biased region" description="Polar residues" evidence="9">
    <location>
        <begin position="614"/>
        <end position="625"/>
    </location>
</feature>
<feature type="compositionally biased region" description="Basic and acidic residues" evidence="9">
    <location>
        <begin position="33"/>
        <end position="50"/>
    </location>
</feature>
<comment type="function">
    <text evidence="8">Vacuolar effluxer which mediate the efflux of amino acids resulting from autophagic degradation. The release of autophagic amino acids allows the maintenance of protein synthesis and viability during nitrogen starvation.</text>
</comment>
<feature type="transmembrane region" description="Helical" evidence="8">
    <location>
        <begin position="268"/>
        <end position="294"/>
    </location>
</feature>
<evidence type="ECO:0000313" key="10">
    <source>
        <dbReference type="EMBL" id="CAD6941074.1"/>
    </source>
</evidence>
<sequence>FTTAHQQLLPAMSVAAKDSGTAVTEGATSDVKMTPKDEELLAQEEKKASSSDDVETEENVYAAALLSSLADPAAYQEKYITSRVELWSYYVYYIGNQGLGPFNYGPSQLQNLLTLAAEAAGNGTCGGTGQAECRLRWAGSARTVESLVLLANGIGFAIQVALFLFIGSLADFGSYRPWILVLFTVVGAATCMAWFGVTDPAQWQVAMGLYIMNNITYQGALSFYSAAFPGLVRGLPEVRDSAEKLSAKPAQTTAEEHARIESLQRNRVVNISFGIQAAGEIVILAVIQGVLSGIHADQDAAHNTRALSVCAGIGGATWLLFALPWFFLEKHRPGQKLPKGYNYLTVAWLQLRLACKHIWKLKQTLLYLIFYFLLSDTLNTAITVISTLQNDAAAFSATVLNELLIVGIVSETIGIFGLWYIQKWFGVSTLNAFRWVIFCIVVLMVWGFIGIFTQKFGYHNQWEFWVYQFWYGGLVCPWYAISFTMIGEVTPAGYEFLIFSLFGLIGKSSSFVGPFVSSAISNRTGNPSAPFYFLLFCTLASCLLLIPLDLQKSRIEQARFLDRAKEEKERAAAGGAGFGLEGSLGEKDDAVVRVRSVGTDAAKTEPRTIPGSEGDSNSTPHRTKE</sequence>
<name>A0ABN7J5K4_9BASI</name>
<evidence type="ECO:0000256" key="5">
    <source>
        <dbReference type="ARBA" id="ARBA00022989"/>
    </source>
</evidence>
<dbReference type="InterPro" id="IPR024671">
    <property type="entry name" value="Atg22-like"/>
</dbReference>
<feature type="transmembrane region" description="Helical" evidence="8">
    <location>
        <begin position="464"/>
        <end position="484"/>
    </location>
</feature>
<reference evidence="10" key="1">
    <citation type="submission" date="2020-10" db="EMBL/GenBank/DDBJ databases">
        <authorList>
            <person name="Sedaghatjoo S."/>
        </authorList>
    </citation>
    <scope>NUCLEOTIDE SEQUENCE</scope>
    <source>
        <strain evidence="10">AZH3</strain>
    </source>
</reference>
<feature type="transmembrane region" description="Helical" evidence="8">
    <location>
        <begin position="365"/>
        <end position="388"/>
    </location>
</feature>
<keyword evidence="7 8" id="KW-0472">Membrane</keyword>
<proteinExistence type="inferred from homology"/>
<comment type="caution">
    <text evidence="10">The sequence shown here is derived from an EMBL/GenBank/DDBJ whole genome shotgun (WGS) entry which is preliminary data.</text>
</comment>
<feature type="non-terminal residue" evidence="10">
    <location>
        <position position="1"/>
    </location>
</feature>
<feature type="transmembrane region" description="Helical" evidence="8">
    <location>
        <begin position="529"/>
        <end position="550"/>
    </location>
</feature>
<accession>A0ABN7J5K4</accession>
<evidence type="ECO:0000256" key="8">
    <source>
        <dbReference type="RuleBase" id="RU363073"/>
    </source>
</evidence>
<feature type="region of interest" description="Disordered" evidence="9">
    <location>
        <begin position="596"/>
        <end position="625"/>
    </location>
</feature>
<keyword evidence="11" id="KW-1185">Reference proteome</keyword>
<protein>
    <recommendedName>
        <fullName evidence="8">Autophagy-related protein</fullName>
    </recommendedName>
</protein>
<evidence type="ECO:0000256" key="3">
    <source>
        <dbReference type="ARBA" id="ARBA00022448"/>
    </source>
</evidence>
<keyword evidence="8" id="KW-0926">Vacuole</keyword>
<keyword evidence="4 8" id="KW-0812">Transmembrane</keyword>
<feature type="transmembrane region" description="Helical" evidence="8">
    <location>
        <begin position="496"/>
        <end position="517"/>
    </location>
</feature>
<keyword evidence="8" id="KW-0029">Amino-acid transport</keyword>
<dbReference type="InterPro" id="IPR036259">
    <property type="entry name" value="MFS_trans_sf"/>
</dbReference>
<feature type="transmembrane region" description="Helical" evidence="8">
    <location>
        <begin position="144"/>
        <end position="166"/>
    </location>
</feature>
<evidence type="ECO:0000256" key="4">
    <source>
        <dbReference type="ARBA" id="ARBA00022692"/>
    </source>
</evidence>
<comment type="subcellular location">
    <subcellularLocation>
        <location evidence="1 8">Vacuole membrane</location>
        <topology evidence="1 8">Multi-pass membrane protein</topology>
    </subcellularLocation>
</comment>
<dbReference type="PANTHER" id="PTHR23519">
    <property type="entry name" value="AUTOPHAGY-RELATED PROTEIN 22"/>
    <property type="match status" value="1"/>
</dbReference>
<keyword evidence="3 8" id="KW-0813">Transport</keyword>
<feature type="transmembrane region" description="Helical" evidence="8">
    <location>
        <begin position="306"/>
        <end position="328"/>
    </location>
</feature>
<evidence type="ECO:0000256" key="7">
    <source>
        <dbReference type="ARBA" id="ARBA00023136"/>
    </source>
</evidence>
<feature type="transmembrane region" description="Helical" evidence="8">
    <location>
        <begin position="403"/>
        <end position="421"/>
    </location>
</feature>
<keyword evidence="6 8" id="KW-0072">Autophagy</keyword>
<evidence type="ECO:0000313" key="11">
    <source>
        <dbReference type="Proteomes" id="UP000836402"/>
    </source>
</evidence>
<comment type="similarity">
    <text evidence="2 8">Belongs to the ATG22 family.</text>
</comment>
<dbReference type="Proteomes" id="UP000836402">
    <property type="component" value="Unassembled WGS sequence"/>
</dbReference>
<evidence type="ECO:0000256" key="1">
    <source>
        <dbReference type="ARBA" id="ARBA00004128"/>
    </source>
</evidence>
<feature type="transmembrane region" description="Helical" evidence="8">
    <location>
        <begin position="178"/>
        <end position="197"/>
    </location>
</feature>